<comment type="subcellular location">
    <subcellularLocation>
        <location evidence="1 9">Membrane</location>
        <topology evidence="1 9">Multi-pass membrane protein</topology>
    </subcellularLocation>
</comment>
<dbReference type="Gene3D" id="1.10.3080.10">
    <property type="entry name" value="Clc chloride channel"/>
    <property type="match status" value="2"/>
</dbReference>
<dbReference type="OrthoDB" id="432461at2759"/>
<feature type="transmembrane region" description="Helical" evidence="9">
    <location>
        <begin position="302"/>
        <end position="319"/>
    </location>
</feature>
<feature type="transmembrane region" description="Helical" evidence="9">
    <location>
        <begin position="1078"/>
        <end position="1104"/>
    </location>
</feature>
<dbReference type="GO" id="GO:0005886">
    <property type="term" value="C:plasma membrane"/>
    <property type="evidence" value="ECO:0007669"/>
    <property type="project" value="TreeGrafter"/>
</dbReference>
<dbReference type="Pfam" id="PF00654">
    <property type="entry name" value="Voltage_CLC"/>
    <property type="match status" value="2"/>
</dbReference>
<dbReference type="PANTHER" id="PTHR45711:SF6">
    <property type="entry name" value="CHLORIDE CHANNEL PROTEIN"/>
    <property type="match status" value="1"/>
</dbReference>
<comment type="caution">
    <text evidence="9">Lacks conserved residue(s) required for the propagation of feature annotation.</text>
</comment>
<feature type="transmembrane region" description="Helical" evidence="9">
    <location>
        <begin position="383"/>
        <end position="401"/>
    </location>
</feature>
<evidence type="ECO:0000256" key="2">
    <source>
        <dbReference type="ARBA" id="ARBA00022448"/>
    </source>
</evidence>
<evidence type="ECO:0000259" key="11">
    <source>
        <dbReference type="PROSITE" id="PS51371"/>
    </source>
</evidence>
<evidence type="ECO:0000256" key="9">
    <source>
        <dbReference type="RuleBase" id="RU361221"/>
    </source>
</evidence>
<keyword evidence="6 9" id="KW-0472">Membrane</keyword>
<comment type="caution">
    <text evidence="12">The sequence shown here is derived from an EMBL/GenBank/DDBJ whole genome shotgun (WGS) entry which is preliminary data.</text>
</comment>
<dbReference type="Gene3D" id="3.10.580.10">
    <property type="entry name" value="CBS-domain"/>
    <property type="match status" value="2"/>
</dbReference>
<feature type="transmembrane region" description="Helical" evidence="9">
    <location>
        <begin position="1001"/>
        <end position="1025"/>
    </location>
</feature>
<dbReference type="Pfam" id="PF00571">
    <property type="entry name" value="CBS"/>
    <property type="match status" value="1"/>
</dbReference>
<dbReference type="PANTHER" id="PTHR45711">
    <property type="entry name" value="CHLORIDE CHANNEL PROTEIN"/>
    <property type="match status" value="1"/>
</dbReference>
<reference evidence="12" key="1">
    <citation type="submission" date="2021-02" db="EMBL/GenBank/DDBJ databases">
        <authorList>
            <person name="Dougan E. K."/>
            <person name="Rhodes N."/>
            <person name="Thang M."/>
            <person name="Chan C."/>
        </authorList>
    </citation>
    <scope>NUCLEOTIDE SEQUENCE</scope>
</reference>
<evidence type="ECO:0000313" key="12">
    <source>
        <dbReference type="EMBL" id="CAE7532786.1"/>
    </source>
</evidence>
<feature type="transmembrane region" description="Helical" evidence="9">
    <location>
        <begin position="866"/>
        <end position="885"/>
    </location>
</feature>
<feature type="transmembrane region" description="Helical" evidence="9">
    <location>
        <begin position="266"/>
        <end position="290"/>
    </location>
</feature>
<dbReference type="SUPFAM" id="SSF54631">
    <property type="entry name" value="CBS-domain pair"/>
    <property type="match status" value="2"/>
</dbReference>
<evidence type="ECO:0000256" key="4">
    <source>
        <dbReference type="ARBA" id="ARBA00022989"/>
    </source>
</evidence>
<keyword evidence="13" id="KW-1185">Reference proteome</keyword>
<keyword evidence="2 9" id="KW-0813">Transport</keyword>
<accession>A0A812TH53</accession>
<keyword evidence="5 9" id="KW-0406">Ion transport</keyword>
<feature type="transmembrane region" description="Helical" evidence="9">
    <location>
        <begin position="1203"/>
        <end position="1220"/>
    </location>
</feature>
<protein>
    <recommendedName>
        <fullName evidence="9">Chloride channel protein</fullName>
    </recommendedName>
</protein>
<feature type="domain" description="CBS" evidence="11">
    <location>
        <begin position="675"/>
        <end position="730"/>
    </location>
</feature>
<feature type="region of interest" description="Disordered" evidence="10">
    <location>
        <begin position="1"/>
        <end position="21"/>
    </location>
</feature>
<keyword evidence="4 9" id="KW-1133">Transmembrane helix</keyword>
<evidence type="ECO:0000256" key="1">
    <source>
        <dbReference type="ARBA" id="ARBA00004141"/>
    </source>
</evidence>
<dbReference type="GO" id="GO:0005247">
    <property type="term" value="F:voltage-gated chloride channel activity"/>
    <property type="evidence" value="ECO:0007669"/>
    <property type="project" value="TreeGrafter"/>
</dbReference>
<comment type="similarity">
    <text evidence="9">Belongs to the chloride channel (TC 2.A.49) family.</text>
</comment>
<dbReference type="EMBL" id="CAJNDS010002579">
    <property type="protein sequence ID" value="CAE7532786.1"/>
    <property type="molecule type" value="Genomic_DNA"/>
</dbReference>
<dbReference type="PRINTS" id="PR00762">
    <property type="entry name" value="CLCHANNEL"/>
</dbReference>
<dbReference type="SUPFAM" id="SSF81340">
    <property type="entry name" value="Clc chloride channel"/>
    <property type="match status" value="2"/>
</dbReference>
<keyword evidence="7 9" id="KW-0868">Chloride</keyword>
<gene>
    <name evidence="12" type="primary">CLCN5</name>
    <name evidence="12" type="ORF">SNAT2548_LOCUS29855</name>
</gene>
<evidence type="ECO:0000256" key="3">
    <source>
        <dbReference type="ARBA" id="ARBA00022692"/>
    </source>
</evidence>
<dbReference type="InterPro" id="IPR046342">
    <property type="entry name" value="CBS_dom_sf"/>
</dbReference>
<proteinExistence type="inferred from homology"/>
<feature type="transmembrane region" description="Helical" evidence="9">
    <location>
        <begin position="164"/>
        <end position="186"/>
    </location>
</feature>
<keyword evidence="8" id="KW-0129">CBS domain</keyword>
<feature type="transmembrane region" description="Helical" evidence="9">
    <location>
        <begin position="1177"/>
        <end position="1196"/>
    </location>
</feature>
<dbReference type="SMART" id="SM00116">
    <property type="entry name" value="CBS"/>
    <property type="match status" value="2"/>
</dbReference>
<evidence type="ECO:0000256" key="5">
    <source>
        <dbReference type="ARBA" id="ARBA00023065"/>
    </source>
</evidence>
<feature type="transmembrane region" description="Helical" evidence="9">
    <location>
        <begin position="537"/>
        <end position="554"/>
    </location>
</feature>
<evidence type="ECO:0000256" key="10">
    <source>
        <dbReference type="SAM" id="MobiDB-lite"/>
    </source>
</evidence>
<evidence type="ECO:0000256" key="6">
    <source>
        <dbReference type="ARBA" id="ARBA00023136"/>
    </source>
</evidence>
<feature type="transmembrane region" description="Helical" evidence="9">
    <location>
        <begin position="1240"/>
        <end position="1263"/>
    </location>
</feature>
<sequence length="1493" mass="160189">MAAAEIGAGDAEGDKSPASPAACVCKGRKGWTRLREQALRTKLAELETPSEAEAKSAAEPTNKILWPAFETVNWCSERIHDVDHLADRRNAYMPLLSSWILPALIGVLTASTGTFIEKASEMLHVFRYSYPSVSPEGEGFAVSWHPWSAPPDAAGPWQANSRGFLAYAAVGVLLATISAFLVKVFAPTARGSGIPEVKTILGGFVMKDVLSLRTLIVKVLGLMLSVSSGLALGKEGPTVHIACCWANVCSQWFDRYSANEGRRRELLSVASAAGVSVAFGAPVGGVLFSYEEVSTMFPRSTMIRAFFAAVVAALTLAWYDPLGTGKLTLFDVQYNQRPSWAEYPLFLLMGCVGGWVGALFVHLNMKVSAARAEGTPFRQMVPVTVEVALLALLTAITSFPLDYTRTLSSLAIHTIFHSCTHPLDNVDPMTLCNGEEDSLDPSLVATLLVAATIKFVQVTLTFGTGVPCGLFVPALYVGACLGRALGIVAAWANGFLGFAPAIHPGFYAMVGAASVLGGVCRVTISLVVIMFELTGGLYLIVPFMIAVLAAKWIGDQYNNSIYDCVISLRGYPYLHEPNDVTYSARACDIMQENLHCLPVQPGSASLVLRDAAQATFAGFPVVRSEEDMSFVGYVPAHKLRKFVEEQLNSGACLEDTPVSFLPGANAGVLDASTLVDTSSLIVVPDTPAAQVHAIFRQLGVKVIFVKRQGKLAGIITKKSFLHFLEHGHDSVHQPSSRSSLTVNSPSMVANSYLACYEAIDPTSRGSRNSNPLLATPKLSSPKGFHIPRQRSSFFYSGIQSRGNSLETMRTGAVNNLRASRVLAVTAVRSGDPAPRPRGKSEVSPLSSISWPAEIQKRVRMSRWDRGLVLVLIGALTGLTSCLLVHDPRWIHKSIYGEAESEWRLFSVSVLAALGAATVASRSGCTGSGLPEVKTILGGFVMDDVLSFGTLLSRLMGLALAQASQLFLDAQGAVVHVAACWADLASRCGSKSMGNEANRRELISAACAAGVSVAFGAPLGGVLWSYEQMSSKFTQQTLIMAFLASIFAKLVVEAHVSGIQPVFHAMKLEGAAATHLPGTLSFVAFALLGVMGGLLGAAFVCGNLWVSRQRTQRGWHIGWKSTALVAAVASVNFFVARHSLLLEINEGMALQALFTNCQDASDLLAFCQDGAVVWSADLARSLFISGLLSWFAMTITYDTGIPGGYFFPALLVGACCGRGSGLLAEWVNSYCELGATIRPGLFAMVGAAATLAGVCRVHISLVVVMFELTGALQLVVPFMVAIMIANWTGGAFTCSIDDCHIRLRGYPHLHGSDLVFKSRACDIMDEELMCLTCEPARVSQLLDLVRETTYGGFPLIRSSETRTLFGYVPTEVLRRHLEGLPSRVLAQNPLASFDRESAKGSGGRVLDFSPLVDPTVIQIVPQTRLEQVHQIFLELGLKLVLVCSFGELVGMITKKTFVNYLEDGDIGFMKKDPIVEGTKEVPASKDLETSLLHS</sequence>
<feature type="transmembrane region" description="Helical" evidence="9">
    <location>
        <begin position="1037"/>
        <end position="1058"/>
    </location>
</feature>
<feature type="transmembrane region" description="Helical" evidence="9">
    <location>
        <begin position="95"/>
        <end position="116"/>
    </location>
</feature>
<evidence type="ECO:0000256" key="7">
    <source>
        <dbReference type="ARBA" id="ARBA00023214"/>
    </source>
</evidence>
<feature type="transmembrane region" description="Helical" evidence="9">
    <location>
        <begin position="215"/>
        <end position="232"/>
    </location>
</feature>
<feature type="transmembrane region" description="Helical" evidence="9">
    <location>
        <begin position="343"/>
        <end position="363"/>
    </location>
</feature>
<feature type="transmembrane region" description="Helical" evidence="9">
    <location>
        <begin position="1116"/>
        <end position="1135"/>
    </location>
</feature>
<dbReference type="Proteomes" id="UP000604046">
    <property type="component" value="Unassembled WGS sequence"/>
</dbReference>
<dbReference type="GO" id="GO:0005769">
    <property type="term" value="C:early endosome"/>
    <property type="evidence" value="ECO:0007669"/>
    <property type="project" value="TreeGrafter"/>
</dbReference>
<dbReference type="InterPro" id="IPR000644">
    <property type="entry name" value="CBS_dom"/>
</dbReference>
<dbReference type="CDD" id="cd04591">
    <property type="entry name" value="CBS_pair_voltage-gated_CLC_euk_bac"/>
    <property type="match status" value="1"/>
</dbReference>
<feature type="transmembrane region" description="Helical" evidence="9">
    <location>
        <begin position="1270"/>
        <end position="1291"/>
    </location>
</feature>
<dbReference type="GO" id="GO:0005794">
    <property type="term" value="C:Golgi apparatus"/>
    <property type="evidence" value="ECO:0007669"/>
    <property type="project" value="TreeGrafter"/>
</dbReference>
<organism evidence="12 13">
    <name type="scientific">Symbiodinium natans</name>
    <dbReference type="NCBI Taxonomy" id="878477"/>
    <lineage>
        <taxon>Eukaryota</taxon>
        <taxon>Sar</taxon>
        <taxon>Alveolata</taxon>
        <taxon>Dinophyceae</taxon>
        <taxon>Suessiales</taxon>
        <taxon>Symbiodiniaceae</taxon>
        <taxon>Symbiodinium</taxon>
    </lineage>
</organism>
<evidence type="ECO:0000313" key="13">
    <source>
        <dbReference type="Proteomes" id="UP000604046"/>
    </source>
</evidence>
<dbReference type="InterPro" id="IPR001807">
    <property type="entry name" value="ClC"/>
</dbReference>
<keyword evidence="3 9" id="KW-0812">Transmembrane</keyword>
<name>A0A812TH53_9DINO</name>
<evidence type="ECO:0000256" key="8">
    <source>
        <dbReference type="PROSITE-ProRule" id="PRU00703"/>
    </source>
</evidence>
<dbReference type="PROSITE" id="PS51371">
    <property type="entry name" value="CBS"/>
    <property type="match status" value="1"/>
</dbReference>
<dbReference type="InterPro" id="IPR014743">
    <property type="entry name" value="Cl-channel_core"/>
</dbReference>
<feature type="transmembrane region" description="Helical" evidence="9">
    <location>
        <begin position="474"/>
        <end position="499"/>
    </location>
</feature>